<organism evidence="1">
    <name type="scientific">Cladocopium goreaui</name>
    <dbReference type="NCBI Taxonomy" id="2562237"/>
    <lineage>
        <taxon>Eukaryota</taxon>
        <taxon>Sar</taxon>
        <taxon>Alveolata</taxon>
        <taxon>Dinophyceae</taxon>
        <taxon>Suessiales</taxon>
        <taxon>Symbiodiniaceae</taxon>
        <taxon>Cladocopium</taxon>
    </lineage>
</organism>
<keyword evidence="3" id="KW-1185">Reference proteome</keyword>
<sequence length="424" mass="48144">MGSRAQHLQLDDGEHRPRALEVGAVFWRCKQLLQSLVAPLSLQGPTSSAPTEEAIRQVFQGLAREAVERRQQRLSMGIQVSGPRANREALYLAPQRVSWEQSIRSFLDRSTAYEGCDREQLQRLVALQHFLEVDVADLHLPAEQRCSEDQYFERAPLEDVCMQFLMDVTRGVYILEGSRYEFEEVLAKSGLNIEEESLLVEQLKEDFSHKVAADLRRRLVESSAGKLAENQAGYNVLVRGATSLLSQSGLANVERACDAQLVVSGGDQELIFELKRAEDEAESWDFILTCEKTNFNGFMSTEGGETRFFHCSSNSRIFRSAVVRMTVEEKYPPLSIEVLELRSETELLDEMDQPISWHRVEDRRLVTVVKEILGSMDVVRTLASLPVRLLQRCWTKAQQTFQSAPREGELPLYDRGGIELHSHT</sequence>
<evidence type="ECO:0000313" key="3">
    <source>
        <dbReference type="Proteomes" id="UP001152797"/>
    </source>
</evidence>
<dbReference type="OrthoDB" id="431404at2759"/>
<name>A0A9P1FFF3_9DINO</name>
<reference evidence="1" key="1">
    <citation type="submission" date="2022-10" db="EMBL/GenBank/DDBJ databases">
        <authorList>
            <person name="Chen Y."/>
            <person name="Dougan E. K."/>
            <person name="Chan C."/>
            <person name="Rhodes N."/>
            <person name="Thang M."/>
        </authorList>
    </citation>
    <scope>NUCLEOTIDE SEQUENCE</scope>
</reference>
<dbReference type="Proteomes" id="UP001152797">
    <property type="component" value="Unassembled WGS sequence"/>
</dbReference>
<dbReference type="EMBL" id="CAMXCT030000029">
    <property type="protein sequence ID" value="CAL4760022.1"/>
    <property type="molecule type" value="Genomic_DNA"/>
</dbReference>
<reference evidence="2 3" key="2">
    <citation type="submission" date="2024-05" db="EMBL/GenBank/DDBJ databases">
        <authorList>
            <person name="Chen Y."/>
            <person name="Shah S."/>
            <person name="Dougan E. K."/>
            <person name="Thang M."/>
            <person name="Chan C."/>
        </authorList>
    </citation>
    <scope>NUCLEOTIDE SEQUENCE [LARGE SCALE GENOMIC DNA]</scope>
</reference>
<proteinExistence type="predicted"/>
<dbReference type="EMBL" id="CAMXCT010000029">
    <property type="protein sequence ID" value="CAI3972710.1"/>
    <property type="molecule type" value="Genomic_DNA"/>
</dbReference>
<comment type="caution">
    <text evidence="1">The sequence shown here is derived from an EMBL/GenBank/DDBJ whole genome shotgun (WGS) entry which is preliminary data.</text>
</comment>
<dbReference type="AlphaFoldDB" id="A0A9P1FFF3"/>
<protein>
    <submittedName>
        <fullName evidence="1">Uncharacterized protein</fullName>
    </submittedName>
</protein>
<gene>
    <name evidence="1" type="ORF">C1SCF055_LOCUS1271</name>
</gene>
<evidence type="ECO:0000313" key="1">
    <source>
        <dbReference type="EMBL" id="CAI3972710.1"/>
    </source>
</evidence>
<evidence type="ECO:0000313" key="2">
    <source>
        <dbReference type="EMBL" id="CAL4760022.1"/>
    </source>
</evidence>
<accession>A0A9P1FFF3</accession>
<dbReference type="EMBL" id="CAMXCT020000029">
    <property type="protein sequence ID" value="CAL1126085.1"/>
    <property type="molecule type" value="Genomic_DNA"/>
</dbReference>